<name>A0ABP6IGG5_9ACTN</name>
<keyword evidence="3" id="KW-0545">Nucleotide biosynthesis</keyword>
<reference evidence="7" key="1">
    <citation type="journal article" date="2019" name="Int. J. Syst. Evol. Microbiol.">
        <title>The Global Catalogue of Microorganisms (GCM) 10K type strain sequencing project: providing services to taxonomists for standard genome sequencing and annotation.</title>
        <authorList>
            <consortium name="The Broad Institute Genomics Platform"/>
            <consortium name="The Broad Institute Genome Sequencing Center for Infectious Disease"/>
            <person name="Wu L."/>
            <person name="Ma J."/>
        </authorList>
    </citation>
    <scope>NUCLEOTIDE SEQUENCE [LARGE SCALE GENOMIC DNA]</scope>
    <source>
        <strain evidence="7">JCM 6242</strain>
    </source>
</reference>
<dbReference type="SUPFAM" id="SSF55811">
    <property type="entry name" value="Nudix"/>
    <property type="match status" value="1"/>
</dbReference>
<keyword evidence="2" id="KW-0378">Hydrolase</keyword>
<evidence type="ECO:0000256" key="4">
    <source>
        <dbReference type="SAM" id="MobiDB-lite"/>
    </source>
</evidence>
<comment type="similarity">
    <text evidence="3">Belongs to the thymidylate kinase family.</text>
</comment>
<evidence type="ECO:0000256" key="1">
    <source>
        <dbReference type="ARBA" id="ARBA00001946"/>
    </source>
</evidence>
<dbReference type="NCBIfam" id="TIGR00041">
    <property type="entry name" value="DTMP_kinase"/>
    <property type="match status" value="1"/>
</dbReference>
<dbReference type="Proteomes" id="UP001500831">
    <property type="component" value="Unassembled WGS sequence"/>
</dbReference>
<dbReference type="PANTHER" id="PTHR43046">
    <property type="entry name" value="GDP-MANNOSE MANNOSYL HYDROLASE"/>
    <property type="match status" value="1"/>
</dbReference>
<protein>
    <recommendedName>
        <fullName evidence="3">Thymidylate kinase</fullName>
        <ecNumber evidence="3">2.7.4.9</ecNumber>
    </recommendedName>
    <alternativeName>
        <fullName evidence="3">dTMP kinase</fullName>
    </alternativeName>
</protein>
<keyword evidence="3" id="KW-0547">Nucleotide-binding</keyword>
<accession>A0ABP6IGG5</accession>
<dbReference type="SUPFAM" id="SSF52540">
    <property type="entry name" value="P-loop containing nucleoside triphosphate hydrolases"/>
    <property type="match status" value="1"/>
</dbReference>
<keyword evidence="3" id="KW-0418">Kinase</keyword>
<organism evidence="6 7">
    <name type="scientific">Streptosporangium fragile</name>
    <dbReference type="NCBI Taxonomy" id="46186"/>
    <lineage>
        <taxon>Bacteria</taxon>
        <taxon>Bacillati</taxon>
        <taxon>Actinomycetota</taxon>
        <taxon>Actinomycetes</taxon>
        <taxon>Streptosporangiales</taxon>
        <taxon>Streptosporangiaceae</taxon>
        <taxon>Streptosporangium</taxon>
    </lineage>
</organism>
<gene>
    <name evidence="3" type="primary">tmk</name>
    <name evidence="6" type="ORF">GCM10010517_43800</name>
</gene>
<dbReference type="InterPro" id="IPR018094">
    <property type="entry name" value="Thymidylate_kinase"/>
</dbReference>
<dbReference type="Gene3D" id="3.90.79.10">
    <property type="entry name" value="Nucleoside Triphosphate Pyrophosphohydrolase"/>
    <property type="match status" value="1"/>
</dbReference>
<dbReference type="InterPro" id="IPR020084">
    <property type="entry name" value="NUDIX_hydrolase_CS"/>
</dbReference>
<evidence type="ECO:0000313" key="7">
    <source>
        <dbReference type="Proteomes" id="UP001500831"/>
    </source>
</evidence>
<keyword evidence="3" id="KW-0808">Transferase</keyword>
<dbReference type="EC" id="2.7.4.9" evidence="3"/>
<proteinExistence type="inferred from homology"/>
<dbReference type="CDD" id="cd04683">
    <property type="entry name" value="NUDIX_Hydrolase"/>
    <property type="match status" value="1"/>
</dbReference>
<feature type="region of interest" description="Disordered" evidence="4">
    <location>
        <begin position="198"/>
        <end position="218"/>
    </location>
</feature>
<dbReference type="InterPro" id="IPR027417">
    <property type="entry name" value="P-loop_NTPase"/>
</dbReference>
<dbReference type="InterPro" id="IPR000086">
    <property type="entry name" value="NUDIX_hydrolase_dom"/>
</dbReference>
<evidence type="ECO:0000259" key="5">
    <source>
        <dbReference type="PROSITE" id="PS51462"/>
    </source>
</evidence>
<comment type="catalytic activity">
    <reaction evidence="3">
        <text>dTMP + ATP = dTDP + ADP</text>
        <dbReference type="Rhea" id="RHEA:13517"/>
        <dbReference type="ChEBI" id="CHEBI:30616"/>
        <dbReference type="ChEBI" id="CHEBI:58369"/>
        <dbReference type="ChEBI" id="CHEBI:63528"/>
        <dbReference type="ChEBI" id="CHEBI:456216"/>
        <dbReference type="EC" id="2.7.4.9"/>
    </reaction>
</comment>
<feature type="region of interest" description="Disordered" evidence="4">
    <location>
        <begin position="369"/>
        <end position="390"/>
    </location>
</feature>
<evidence type="ECO:0000256" key="2">
    <source>
        <dbReference type="ARBA" id="ARBA00022801"/>
    </source>
</evidence>
<dbReference type="PANTHER" id="PTHR43046:SF16">
    <property type="entry name" value="ADP-RIBOSE PYROPHOSPHATASE YJHB-RELATED"/>
    <property type="match status" value="1"/>
</dbReference>
<dbReference type="RefSeq" id="WP_344974532.1">
    <property type="nucleotide sequence ID" value="NZ_BAAAVI010000031.1"/>
</dbReference>
<comment type="caution">
    <text evidence="6">The sequence shown here is derived from an EMBL/GenBank/DDBJ whole genome shotgun (WGS) entry which is preliminary data.</text>
</comment>
<comment type="function">
    <text evidence="3">Phosphorylation of dTMP to form dTDP in both de novo and salvage pathways of dTTP synthesis.</text>
</comment>
<evidence type="ECO:0000313" key="6">
    <source>
        <dbReference type="EMBL" id="GAA2880971.1"/>
    </source>
</evidence>
<dbReference type="PROSITE" id="PS51462">
    <property type="entry name" value="NUDIX"/>
    <property type="match status" value="1"/>
</dbReference>
<dbReference type="Pfam" id="PF00293">
    <property type="entry name" value="NUDIX"/>
    <property type="match status" value="1"/>
</dbReference>
<dbReference type="EMBL" id="BAAAVI010000031">
    <property type="protein sequence ID" value="GAA2880971.1"/>
    <property type="molecule type" value="Genomic_DNA"/>
</dbReference>
<feature type="domain" description="Nudix hydrolase" evidence="5">
    <location>
        <begin position="218"/>
        <end position="350"/>
    </location>
</feature>
<dbReference type="PROSITE" id="PS00893">
    <property type="entry name" value="NUDIX_BOX"/>
    <property type="match status" value="1"/>
</dbReference>
<keyword evidence="3" id="KW-0067">ATP-binding</keyword>
<dbReference type="InterPro" id="IPR015797">
    <property type="entry name" value="NUDIX_hydrolase-like_dom_sf"/>
</dbReference>
<dbReference type="Pfam" id="PF02223">
    <property type="entry name" value="Thymidylate_kin"/>
    <property type="match status" value="1"/>
</dbReference>
<keyword evidence="7" id="KW-1185">Reference proteome</keyword>
<dbReference type="InterPro" id="IPR039430">
    <property type="entry name" value="Thymidylate_kin-like_dom"/>
</dbReference>
<sequence length="390" mass="41958">MPGLFVTLDGPGGAGKSTLAELVTARLTDAGVPALATREPSRSLIGRLAREHTATFSGPTLACLVAADRHHHLAAEIRPALAEGLIVVCDRYVPSSYVLQTRDGVPLDYIRQLNAPVDRPDLAVLVTAAAPILEQRLTVRGAHSRFEHEGSSAAETTLYEDLGDVLATDGFVFHQVDTGYQSPQDAATALTSHILELSSRASHSRRERPPPPMTTTQRQQVTVDVHVILERDGHILLCLRQGTGYRDGWHCLPSGHLDPGETVIDCAIREAYEEVGVVIAPGDLRPATVVHHLSPEGRPRVGFFFVTDIWGGEVVNAEPTKCAKVEWVPIGILPSNTVPYTLAGVELYRSGAWIGVHGWPEPVAPGKVRTDMGAESSPGAAPRTNVARIR</sequence>
<comment type="caution">
    <text evidence="3">Lacks conserved residue(s) required for the propagation of feature annotation.</text>
</comment>
<evidence type="ECO:0000256" key="3">
    <source>
        <dbReference type="HAMAP-Rule" id="MF_00165"/>
    </source>
</evidence>
<dbReference type="HAMAP" id="MF_00165">
    <property type="entry name" value="Thymidylate_kinase"/>
    <property type="match status" value="1"/>
</dbReference>
<dbReference type="Gene3D" id="3.40.50.300">
    <property type="entry name" value="P-loop containing nucleotide triphosphate hydrolases"/>
    <property type="match status" value="1"/>
</dbReference>
<comment type="cofactor">
    <cofactor evidence="1">
        <name>Mg(2+)</name>
        <dbReference type="ChEBI" id="CHEBI:18420"/>
    </cofactor>
</comment>
<dbReference type="CDD" id="cd01672">
    <property type="entry name" value="TMPK"/>
    <property type="match status" value="1"/>
</dbReference>